<dbReference type="PANTHER" id="PTHR31056:SF1">
    <property type="entry name" value="TRANSMEMBRANE PROTEIN 179B"/>
    <property type="match status" value="1"/>
</dbReference>
<feature type="transmembrane region" description="Helical" evidence="7">
    <location>
        <begin position="72"/>
        <end position="97"/>
    </location>
</feature>
<dbReference type="InterPro" id="IPR029776">
    <property type="entry name" value="TMEM179B"/>
</dbReference>
<dbReference type="OMA" id="YWVYTFC"/>
<gene>
    <name evidence="8" type="ORF">ANANG_G00057270</name>
</gene>
<evidence type="ECO:0000256" key="2">
    <source>
        <dbReference type="ARBA" id="ARBA00022692"/>
    </source>
</evidence>
<dbReference type="Pfam" id="PF26158">
    <property type="entry name" value="Claudin_TMEM179-179B"/>
    <property type="match status" value="1"/>
</dbReference>
<dbReference type="OrthoDB" id="8914435at2759"/>
<keyword evidence="4 7" id="KW-0472">Membrane</keyword>
<keyword evidence="2 7" id="KW-0812">Transmembrane</keyword>
<evidence type="ECO:0000256" key="4">
    <source>
        <dbReference type="ARBA" id="ARBA00023136"/>
    </source>
</evidence>
<dbReference type="AlphaFoldDB" id="A0A9D3MRE0"/>
<evidence type="ECO:0008006" key="10">
    <source>
        <dbReference type="Google" id="ProtNLM"/>
    </source>
</evidence>
<keyword evidence="3 7" id="KW-1133">Transmembrane helix</keyword>
<evidence type="ECO:0000313" key="9">
    <source>
        <dbReference type="Proteomes" id="UP001044222"/>
    </source>
</evidence>
<dbReference type="EMBL" id="JAFIRN010000003">
    <property type="protein sequence ID" value="KAG5851950.1"/>
    <property type="molecule type" value="Genomic_DNA"/>
</dbReference>
<evidence type="ECO:0000313" key="8">
    <source>
        <dbReference type="EMBL" id="KAG5851950.1"/>
    </source>
</evidence>
<dbReference type="Proteomes" id="UP001044222">
    <property type="component" value="Unassembled WGS sequence"/>
</dbReference>
<comment type="similarity">
    <text evidence="5">Belongs to the TMEM179 family.</text>
</comment>
<keyword evidence="9" id="KW-1185">Reference proteome</keyword>
<organism evidence="8 9">
    <name type="scientific">Anguilla anguilla</name>
    <name type="common">European freshwater eel</name>
    <name type="synonym">Muraena anguilla</name>
    <dbReference type="NCBI Taxonomy" id="7936"/>
    <lineage>
        <taxon>Eukaryota</taxon>
        <taxon>Metazoa</taxon>
        <taxon>Chordata</taxon>
        <taxon>Craniata</taxon>
        <taxon>Vertebrata</taxon>
        <taxon>Euteleostomi</taxon>
        <taxon>Actinopterygii</taxon>
        <taxon>Neopterygii</taxon>
        <taxon>Teleostei</taxon>
        <taxon>Anguilliformes</taxon>
        <taxon>Anguillidae</taxon>
        <taxon>Anguilla</taxon>
    </lineage>
</organism>
<dbReference type="PANTHER" id="PTHR31056">
    <property type="entry name" value="TRANSMEMBRANE PROTEIN 179B"/>
    <property type="match status" value="1"/>
</dbReference>
<evidence type="ECO:0000256" key="7">
    <source>
        <dbReference type="SAM" id="Phobius"/>
    </source>
</evidence>
<comment type="subcellular location">
    <subcellularLocation>
        <location evidence="1">Membrane</location>
        <topology evidence="1">Multi-pass membrane protein</topology>
    </subcellularLocation>
</comment>
<evidence type="ECO:0000256" key="3">
    <source>
        <dbReference type="ARBA" id="ARBA00022989"/>
    </source>
</evidence>
<evidence type="ECO:0000256" key="1">
    <source>
        <dbReference type="ARBA" id="ARBA00004141"/>
    </source>
</evidence>
<feature type="transmembrane region" description="Helical" evidence="7">
    <location>
        <begin position="20"/>
        <end position="39"/>
    </location>
</feature>
<evidence type="ECO:0000256" key="5">
    <source>
        <dbReference type="ARBA" id="ARBA00093776"/>
    </source>
</evidence>
<name>A0A9D3MRE0_ANGAN</name>
<proteinExistence type="inferred from homology"/>
<feature type="region of interest" description="Disordered" evidence="6">
    <location>
        <begin position="206"/>
        <end position="229"/>
    </location>
</feature>
<dbReference type="InterPro" id="IPR059010">
    <property type="entry name" value="TMEM179-179B"/>
</dbReference>
<protein>
    <recommendedName>
        <fullName evidence="10">Transmembrane protein 179B</fullName>
    </recommendedName>
</protein>
<accession>A0A9D3MRE0</accession>
<sequence length="229" mass="25016">MTLLVKAAMALPWLFVVELGLYAGCFICGITTAASVTIAQGQFAGKCILYGTVNYNATSQTLSMVNSSSPSLCHFVTIISVCVAVYCFSLTLYWVYASCVDQDVRRGRLWMSITLVVCGVFLFFLLVTGCILRIGRNRLCESIVRPPAITSCEEAQNKPWSAPYVGTQFFTSLHSAETSVWVNFFFWLLIAGAVVMQRCQGSEFTARGEDTGGGPSETEPFFRSPAGPQ</sequence>
<feature type="transmembrane region" description="Helical" evidence="7">
    <location>
        <begin position="109"/>
        <end position="132"/>
    </location>
</feature>
<reference evidence="8" key="1">
    <citation type="submission" date="2021-01" db="EMBL/GenBank/DDBJ databases">
        <title>A chromosome-scale assembly of European eel, Anguilla anguilla.</title>
        <authorList>
            <person name="Henkel C."/>
            <person name="Jong-Raadsen S.A."/>
            <person name="Dufour S."/>
            <person name="Weltzien F.-A."/>
            <person name="Palstra A.P."/>
            <person name="Pelster B."/>
            <person name="Spaink H.P."/>
            <person name="Van Den Thillart G.E."/>
            <person name="Jansen H."/>
            <person name="Zahm M."/>
            <person name="Klopp C."/>
            <person name="Cedric C."/>
            <person name="Louis A."/>
            <person name="Berthelot C."/>
            <person name="Parey E."/>
            <person name="Roest Crollius H."/>
            <person name="Montfort J."/>
            <person name="Robinson-Rechavi M."/>
            <person name="Bucao C."/>
            <person name="Bouchez O."/>
            <person name="Gislard M."/>
            <person name="Lluch J."/>
            <person name="Milhes M."/>
            <person name="Lampietro C."/>
            <person name="Lopez Roques C."/>
            <person name="Donnadieu C."/>
            <person name="Braasch I."/>
            <person name="Desvignes T."/>
            <person name="Postlethwait J."/>
            <person name="Bobe J."/>
            <person name="Guiguen Y."/>
            <person name="Dirks R."/>
        </authorList>
    </citation>
    <scope>NUCLEOTIDE SEQUENCE</scope>
    <source>
        <strain evidence="8">Tag_6206</strain>
        <tissue evidence="8">Liver</tissue>
    </source>
</reference>
<comment type="caution">
    <text evidence="8">The sequence shown here is derived from an EMBL/GenBank/DDBJ whole genome shotgun (WGS) entry which is preliminary data.</text>
</comment>
<evidence type="ECO:0000256" key="6">
    <source>
        <dbReference type="SAM" id="MobiDB-lite"/>
    </source>
</evidence>